<sequence length="161" mass="16676">MSTPTPGDPASENQVPGAPDSGGTADFPVNPVEEALGQAIERSRRDGAADGPEEEGDTAPVMHFIETLREGSLWVPLPEGSGMQDDGSVALPTLELEGSSFIPVFTSEEQLRVHSEGLPFTVLPARDLAGVLPQGVGLALNPGNPVSAPIYPESVPALAQE</sequence>
<dbReference type="EMBL" id="JACCCC010000001">
    <property type="protein sequence ID" value="NYE46671.1"/>
    <property type="molecule type" value="Genomic_DNA"/>
</dbReference>
<evidence type="ECO:0000259" key="2">
    <source>
        <dbReference type="Pfam" id="PF07179"/>
    </source>
</evidence>
<proteinExistence type="predicted"/>
<dbReference type="AlphaFoldDB" id="A0A852TSR4"/>
<evidence type="ECO:0000313" key="4">
    <source>
        <dbReference type="Proteomes" id="UP000589036"/>
    </source>
</evidence>
<dbReference type="Proteomes" id="UP000589036">
    <property type="component" value="Unassembled WGS sequence"/>
</dbReference>
<gene>
    <name evidence="3" type="ORF">HDA32_001791</name>
</gene>
<feature type="region of interest" description="Disordered" evidence="1">
    <location>
        <begin position="1"/>
        <end position="59"/>
    </location>
</feature>
<reference evidence="3 4" key="1">
    <citation type="submission" date="2020-07" db="EMBL/GenBank/DDBJ databases">
        <title>Sequencing the genomes of 1000 actinobacteria strains.</title>
        <authorList>
            <person name="Klenk H.-P."/>
        </authorList>
    </citation>
    <scope>NUCLEOTIDE SEQUENCE [LARGE SCALE GENOMIC DNA]</scope>
    <source>
        <strain evidence="3 4">CXB654</strain>
    </source>
</reference>
<evidence type="ECO:0000313" key="3">
    <source>
        <dbReference type="EMBL" id="NYE46671.1"/>
    </source>
</evidence>
<organism evidence="3 4">
    <name type="scientific">Spinactinospora alkalitolerans</name>
    <dbReference type="NCBI Taxonomy" id="687207"/>
    <lineage>
        <taxon>Bacteria</taxon>
        <taxon>Bacillati</taxon>
        <taxon>Actinomycetota</taxon>
        <taxon>Actinomycetes</taxon>
        <taxon>Streptosporangiales</taxon>
        <taxon>Nocardiopsidaceae</taxon>
        <taxon>Spinactinospora</taxon>
    </lineage>
</organism>
<name>A0A852TSR4_9ACTN</name>
<accession>A0A852TSR4</accession>
<dbReference type="RefSeq" id="WP_179642740.1">
    <property type="nucleotide sequence ID" value="NZ_BAAAYY010000033.1"/>
</dbReference>
<dbReference type="InterPro" id="IPR009839">
    <property type="entry name" value="SseB_N"/>
</dbReference>
<protein>
    <recommendedName>
        <fullName evidence="2">SseB protein N-terminal domain-containing protein</fullName>
    </recommendedName>
</protein>
<keyword evidence="4" id="KW-1185">Reference proteome</keyword>
<feature type="domain" description="SseB protein N-terminal" evidence="2">
    <location>
        <begin position="57"/>
        <end position="155"/>
    </location>
</feature>
<evidence type="ECO:0000256" key="1">
    <source>
        <dbReference type="SAM" id="MobiDB-lite"/>
    </source>
</evidence>
<comment type="caution">
    <text evidence="3">The sequence shown here is derived from an EMBL/GenBank/DDBJ whole genome shotgun (WGS) entry which is preliminary data.</text>
</comment>
<dbReference type="Pfam" id="PF07179">
    <property type="entry name" value="SseB"/>
    <property type="match status" value="1"/>
</dbReference>